<evidence type="ECO:0008006" key="3">
    <source>
        <dbReference type="Google" id="ProtNLM"/>
    </source>
</evidence>
<organism evidence="1 2">
    <name type="scientific">Porites evermanni</name>
    <dbReference type="NCBI Taxonomy" id="104178"/>
    <lineage>
        <taxon>Eukaryota</taxon>
        <taxon>Metazoa</taxon>
        <taxon>Cnidaria</taxon>
        <taxon>Anthozoa</taxon>
        <taxon>Hexacorallia</taxon>
        <taxon>Scleractinia</taxon>
        <taxon>Fungiina</taxon>
        <taxon>Poritidae</taxon>
        <taxon>Porites</taxon>
    </lineage>
</organism>
<name>A0ABN8SZS2_9CNID</name>
<comment type="caution">
    <text evidence="1">The sequence shown here is derived from an EMBL/GenBank/DDBJ whole genome shotgun (WGS) entry which is preliminary data.</text>
</comment>
<reference evidence="1 2" key="1">
    <citation type="submission" date="2022-05" db="EMBL/GenBank/DDBJ databases">
        <authorList>
            <consortium name="Genoscope - CEA"/>
            <person name="William W."/>
        </authorList>
    </citation>
    <scope>NUCLEOTIDE SEQUENCE [LARGE SCALE GENOMIC DNA]</scope>
</reference>
<feature type="non-terminal residue" evidence="1">
    <location>
        <position position="1"/>
    </location>
</feature>
<gene>
    <name evidence="1" type="ORF">PEVE_00032219</name>
</gene>
<dbReference type="EMBL" id="CALNXI010004679">
    <property type="protein sequence ID" value="CAH3196282.1"/>
    <property type="molecule type" value="Genomic_DNA"/>
</dbReference>
<dbReference type="Proteomes" id="UP001159427">
    <property type="component" value="Unassembled WGS sequence"/>
</dbReference>
<evidence type="ECO:0000313" key="2">
    <source>
        <dbReference type="Proteomes" id="UP001159427"/>
    </source>
</evidence>
<proteinExistence type="predicted"/>
<evidence type="ECO:0000313" key="1">
    <source>
        <dbReference type="EMBL" id="CAH3196282.1"/>
    </source>
</evidence>
<dbReference type="InterPro" id="IPR036056">
    <property type="entry name" value="Fibrinogen-like_C"/>
</dbReference>
<accession>A0ABN8SZS2</accession>
<sequence>KGLVSTDPGLSCEDIKYSGIYSNGYYWIKPAGSKETFQAYCDMSAVGDWKKVTHAWIEKTFKRGVKLSYSEENYGLVISGDTTSRGCGSGIEPGALTLIKGYWTKIKYTQEFRGSASCWSIFGAKWYGRSSVHHPTGLYAFRGSQGDSITNQHLMGGNSHVFYGETTQCNHGATNFWYQNKGRVRYATVILRRILTAKKAGIYTGTSCGYPTYNVKDIFIRF</sequence>
<dbReference type="SUPFAM" id="SSF56496">
    <property type="entry name" value="Fibrinogen C-terminal domain-like"/>
    <property type="match status" value="1"/>
</dbReference>
<keyword evidence="2" id="KW-1185">Reference proteome</keyword>
<dbReference type="Gene3D" id="2.60.120.1000">
    <property type="match status" value="1"/>
</dbReference>
<protein>
    <recommendedName>
        <fullName evidence="3">Fibrinogen C-terminal domain-containing protein</fullName>
    </recommendedName>
</protein>
<dbReference type="NCBIfam" id="NF040941">
    <property type="entry name" value="GGGWT_bact"/>
    <property type="match status" value="1"/>
</dbReference>